<organism evidence="1 2">
    <name type="scientific">Paenimyroides marinum</name>
    <dbReference type="NCBI Taxonomy" id="1159016"/>
    <lineage>
        <taxon>Bacteria</taxon>
        <taxon>Pseudomonadati</taxon>
        <taxon>Bacteroidota</taxon>
        <taxon>Flavobacteriia</taxon>
        <taxon>Flavobacteriales</taxon>
        <taxon>Flavobacteriaceae</taxon>
        <taxon>Paenimyroides</taxon>
    </lineage>
</organism>
<evidence type="ECO:0000313" key="1">
    <source>
        <dbReference type="EMBL" id="SEH62275.1"/>
    </source>
</evidence>
<protein>
    <recommendedName>
        <fullName evidence="3">DUF600 family protein</fullName>
    </recommendedName>
</protein>
<accession>A0A1H6JJ07</accession>
<dbReference type="STRING" id="1159016.SAMN02927937_00550"/>
<evidence type="ECO:0008006" key="3">
    <source>
        <dbReference type="Google" id="ProtNLM"/>
    </source>
</evidence>
<gene>
    <name evidence="1" type="ORF">SAMN02927937_00550</name>
</gene>
<reference evidence="1 2" key="1">
    <citation type="submission" date="2016-10" db="EMBL/GenBank/DDBJ databases">
        <authorList>
            <person name="de Groot N.N."/>
        </authorList>
    </citation>
    <scope>NUCLEOTIDE SEQUENCE [LARGE SCALE GENOMIC DNA]</scope>
    <source>
        <strain evidence="1 2">CGMCC 1.10825</strain>
    </source>
</reference>
<name>A0A1H6JJ07_9FLAO</name>
<evidence type="ECO:0000313" key="2">
    <source>
        <dbReference type="Proteomes" id="UP000199634"/>
    </source>
</evidence>
<dbReference type="SUPFAM" id="SSF160424">
    <property type="entry name" value="BH3703-like"/>
    <property type="match status" value="1"/>
</dbReference>
<proteinExistence type="predicted"/>
<dbReference type="InterPro" id="IPR036170">
    <property type="entry name" value="YezG-like_sf"/>
</dbReference>
<keyword evidence="2" id="KW-1185">Reference proteome</keyword>
<dbReference type="AlphaFoldDB" id="A0A1H6JJ07"/>
<dbReference type="EMBL" id="FNXE01000004">
    <property type="protein sequence ID" value="SEH62275.1"/>
    <property type="molecule type" value="Genomic_DNA"/>
</dbReference>
<dbReference type="RefSeq" id="WP_091096069.1">
    <property type="nucleotide sequence ID" value="NZ_FNXE01000004.1"/>
</dbReference>
<dbReference type="Gene3D" id="3.30.500.20">
    <property type="entry name" value="BH3703-like domains"/>
    <property type="match status" value="1"/>
</dbReference>
<dbReference type="OrthoDB" id="1373797at2"/>
<sequence length="112" mass="12922">MTVDEIYSKIGQEMFNVIEGDVWTNARLEFKIVGNGVVGYTGEYIENNEVKNISIRNITRELSVWIKELHEITTGGGNNKWNRAFFTINSGGNFGMEFIWDKELNDEIERLN</sequence>
<dbReference type="Proteomes" id="UP000199634">
    <property type="component" value="Unassembled WGS sequence"/>
</dbReference>